<name>A0ABY9AQ39_PARCI</name>
<dbReference type="SUPFAM" id="SSF53474">
    <property type="entry name" value="alpha/beta-Hydrolases"/>
    <property type="match status" value="1"/>
</dbReference>
<feature type="transmembrane region" description="Helical" evidence="1">
    <location>
        <begin position="202"/>
        <end position="232"/>
    </location>
</feature>
<evidence type="ECO:0000256" key="1">
    <source>
        <dbReference type="SAM" id="Phobius"/>
    </source>
</evidence>
<gene>
    <name evidence="2" type="ORF">QRO08_22940</name>
</gene>
<sequence length="235" mass="26568">MVALLHGIRTAAGWQEKARAALDVPGAIKVVPIGYRYKDVIRFLGPCRGHAVDRVTRELRDLQRLNPGCELVVMAHSFGTYVISKILKDAPDIRIQRLLLCGSIIPAAFRWDQLPHEFTDKTCVNEVGTRDIWPVFARVATWGYGESGSFGFKTARVTDRFFDYGHSDFFTDEHFENFWRPFIAHGLVIPSPWDSKRPTPSWLVSVLGGLPMIKGVLLFLAVGVLLFAFWLLGFY</sequence>
<keyword evidence="1" id="KW-0812">Transmembrane</keyword>
<accession>A0ABY9AQ39</accession>
<dbReference type="EMBL" id="CP127363">
    <property type="protein sequence ID" value="WIY48638.1"/>
    <property type="molecule type" value="Genomic_DNA"/>
</dbReference>
<keyword evidence="1" id="KW-0472">Membrane</keyword>
<evidence type="ECO:0008006" key="4">
    <source>
        <dbReference type="Google" id="ProtNLM"/>
    </source>
</evidence>
<dbReference type="RefSeq" id="WP_011793583.1">
    <property type="nucleotide sequence ID" value="NZ_CP023687.1"/>
</dbReference>
<protein>
    <recommendedName>
        <fullName evidence="4">Ymc-like protein</fullName>
    </recommendedName>
</protein>
<evidence type="ECO:0000313" key="2">
    <source>
        <dbReference type="EMBL" id="WIY48638.1"/>
    </source>
</evidence>
<reference evidence="2 3" key="1">
    <citation type="submission" date="2023-06" db="EMBL/GenBank/DDBJ databases">
        <authorList>
            <person name="Ham H."/>
            <person name="Park D.S."/>
        </authorList>
    </citation>
    <scope>NUCLEOTIDE SEQUENCE [LARGE SCALE GENOMIC DNA]</scope>
    <source>
        <strain evidence="2 3">KACC 17005</strain>
    </source>
</reference>
<evidence type="ECO:0000313" key="3">
    <source>
        <dbReference type="Proteomes" id="UP001242732"/>
    </source>
</evidence>
<dbReference type="Proteomes" id="UP001242732">
    <property type="component" value="Chromosome"/>
</dbReference>
<dbReference type="InterPro" id="IPR029058">
    <property type="entry name" value="AB_hydrolase_fold"/>
</dbReference>
<organism evidence="2 3">
    <name type="scientific">Paracidovorax citrulli</name>
    <name type="common">Acidovorax citrulli</name>
    <dbReference type="NCBI Taxonomy" id="80869"/>
    <lineage>
        <taxon>Bacteria</taxon>
        <taxon>Pseudomonadati</taxon>
        <taxon>Pseudomonadota</taxon>
        <taxon>Betaproteobacteria</taxon>
        <taxon>Burkholderiales</taxon>
        <taxon>Comamonadaceae</taxon>
        <taxon>Paracidovorax</taxon>
    </lineage>
</organism>
<dbReference type="Gene3D" id="3.40.50.1820">
    <property type="entry name" value="alpha/beta hydrolase"/>
    <property type="match status" value="1"/>
</dbReference>
<keyword evidence="3" id="KW-1185">Reference proteome</keyword>
<keyword evidence="1" id="KW-1133">Transmembrane helix</keyword>
<proteinExistence type="predicted"/>